<dbReference type="EMBL" id="PIUK01000012">
    <property type="protein sequence ID" value="MBY6275094.1"/>
    <property type="molecule type" value="Genomic_DNA"/>
</dbReference>
<dbReference type="InterPro" id="IPR029044">
    <property type="entry name" value="Nucleotide-diphossugar_trans"/>
</dbReference>
<dbReference type="Proteomes" id="UP000732377">
    <property type="component" value="Unassembled WGS sequence"/>
</dbReference>
<accession>A0A953I975</accession>
<organism evidence="2 3">
    <name type="scientific">Symbiobacterium thermophilum</name>
    <dbReference type="NCBI Taxonomy" id="2734"/>
    <lineage>
        <taxon>Bacteria</taxon>
        <taxon>Bacillati</taxon>
        <taxon>Bacillota</taxon>
        <taxon>Clostridia</taxon>
        <taxon>Eubacteriales</taxon>
        <taxon>Symbiobacteriaceae</taxon>
        <taxon>Symbiobacterium</taxon>
    </lineage>
</organism>
<dbReference type="AlphaFoldDB" id="A0A953I975"/>
<dbReference type="SUPFAM" id="SSF53448">
    <property type="entry name" value="Nucleotide-diphospho-sugar transferases"/>
    <property type="match status" value="1"/>
</dbReference>
<protein>
    <recommendedName>
        <fullName evidence="4">Glycosyltransferase 2-like domain-containing protein</fullName>
    </recommendedName>
</protein>
<dbReference type="PANTHER" id="PTHR43083:SF6">
    <property type="entry name" value="MANNAN POLYMERASE COMPLEXES SUBUNIT MNN9"/>
    <property type="match status" value="1"/>
</dbReference>
<dbReference type="Gene3D" id="3.90.550.10">
    <property type="entry name" value="Spore Coat Polysaccharide Biosynthesis Protein SpsA, Chain A"/>
    <property type="match status" value="2"/>
</dbReference>
<evidence type="ECO:0000256" key="1">
    <source>
        <dbReference type="SAM" id="MobiDB-lite"/>
    </source>
</evidence>
<gene>
    <name evidence="2" type="ORF">CWE10_02600</name>
</gene>
<evidence type="ECO:0000313" key="3">
    <source>
        <dbReference type="Proteomes" id="UP000732377"/>
    </source>
</evidence>
<comment type="caution">
    <text evidence="2">The sequence shown here is derived from an EMBL/GenBank/DDBJ whole genome shotgun (WGS) entry which is preliminary data.</text>
</comment>
<dbReference type="InterPro" id="IPR052086">
    <property type="entry name" value="Mannan_Polymerase_Subunit"/>
</dbReference>
<proteinExistence type="predicted"/>
<evidence type="ECO:0000313" key="2">
    <source>
        <dbReference type="EMBL" id="MBY6275094.1"/>
    </source>
</evidence>
<reference evidence="2" key="1">
    <citation type="submission" date="2017-11" db="EMBL/GenBank/DDBJ databases">
        <title>Three new genomes from thermophilic consortium.</title>
        <authorList>
            <person name="Quaggio R."/>
            <person name="Amgarten D."/>
            <person name="Setubal J.C."/>
        </authorList>
    </citation>
    <scope>NUCLEOTIDE SEQUENCE</scope>
    <source>
        <strain evidence="2">ZCTH01-B2</strain>
    </source>
</reference>
<feature type="region of interest" description="Disordered" evidence="1">
    <location>
        <begin position="1"/>
        <end position="36"/>
    </location>
</feature>
<dbReference type="PANTHER" id="PTHR43083">
    <property type="entry name" value="MANNAN POLYMERASE II"/>
    <property type="match status" value="1"/>
</dbReference>
<name>A0A953I975_SYMTR</name>
<evidence type="ECO:0008006" key="4">
    <source>
        <dbReference type="Google" id="ProtNLM"/>
    </source>
</evidence>
<sequence length="273" mass="29981">MQGFRRNWPICWTGAPDGKAGHGGQEPDRTGPTAGREVRPVSLPLVLVGCPVRNRARVLPAYLSALEAMDYPPGRLRFAFVLNDSVDESEAILRAFAERRPTALLRRDLGFPRWRRGHYSYANLALLRNLLIEEALRSGADYLFSVDSDVLPPPHALRRLLAAARPIVGARVPNDLHLPGEHWRCNFLCADDRGRLRHPRSFPPDALMPVDVVGAAVLIARAVLEAGCRYAPAGTGEDEGFCRQAKAAGFQPWVDTGVVCRHLMQEGDGGPEG</sequence>